<proteinExistence type="predicted"/>
<protein>
    <submittedName>
        <fullName evidence="1">Uncharacterized protein</fullName>
    </submittedName>
</protein>
<evidence type="ECO:0000313" key="1">
    <source>
        <dbReference type="EMBL" id="KKK70022.1"/>
    </source>
</evidence>
<dbReference type="Pfam" id="PF23984">
    <property type="entry name" value="DUF7307"/>
    <property type="match status" value="1"/>
</dbReference>
<dbReference type="AlphaFoldDB" id="A0A0F8XLS3"/>
<sequence>MDIVTNEYVAKLASFDGHSYNELVEAMLVAQDKHAWAKTETGKAWDEVCFITRTVIPRRFERDQIQNITVILPDGTKKQLLVIPQVSVKTPPENKLKLWDWLRKHDSADIITETVNSSTLAAYIREQMREGEPYPNELLEISAYDVASLRKA</sequence>
<gene>
    <name evidence="1" type="ORF">LCGC14_2928150</name>
</gene>
<comment type="caution">
    <text evidence="1">The sequence shown here is derived from an EMBL/GenBank/DDBJ whole genome shotgun (WGS) entry which is preliminary data.</text>
</comment>
<dbReference type="EMBL" id="LAZR01058378">
    <property type="protein sequence ID" value="KKK70022.1"/>
    <property type="molecule type" value="Genomic_DNA"/>
</dbReference>
<dbReference type="InterPro" id="IPR055731">
    <property type="entry name" value="Pam3_gp33-like"/>
</dbReference>
<organism evidence="1">
    <name type="scientific">marine sediment metagenome</name>
    <dbReference type="NCBI Taxonomy" id="412755"/>
    <lineage>
        <taxon>unclassified sequences</taxon>
        <taxon>metagenomes</taxon>
        <taxon>ecological metagenomes</taxon>
    </lineage>
</organism>
<accession>A0A0F8XLS3</accession>
<reference evidence="1" key="1">
    <citation type="journal article" date="2015" name="Nature">
        <title>Complex archaea that bridge the gap between prokaryotes and eukaryotes.</title>
        <authorList>
            <person name="Spang A."/>
            <person name="Saw J.H."/>
            <person name="Jorgensen S.L."/>
            <person name="Zaremba-Niedzwiedzka K."/>
            <person name="Martijn J."/>
            <person name="Lind A.E."/>
            <person name="van Eijk R."/>
            <person name="Schleper C."/>
            <person name="Guy L."/>
            <person name="Ettema T.J."/>
        </authorList>
    </citation>
    <scope>NUCLEOTIDE SEQUENCE</scope>
</reference>
<name>A0A0F8XLS3_9ZZZZ</name>